<dbReference type="EMBL" id="CM044701">
    <property type="protein sequence ID" value="KAI5681705.1"/>
    <property type="molecule type" value="Genomic_DNA"/>
</dbReference>
<evidence type="ECO:0000313" key="1">
    <source>
        <dbReference type="EMBL" id="KAI5681705.1"/>
    </source>
</evidence>
<organism evidence="1 2">
    <name type="scientific">Catharanthus roseus</name>
    <name type="common">Madagascar periwinkle</name>
    <name type="synonym">Vinca rosea</name>
    <dbReference type="NCBI Taxonomy" id="4058"/>
    <lineage>
        <taxon>Eukaryota</taxon>
        <taxon>Viridiplantae</taxon>
        <taxon>Streptophyta</taxon>
        <taxon>Embryophyta</taxon>
        <taxon>Tracheophyta</taxon>
        <taxon>Spermatophyta</taxon>
        <taxon>Magnoliopsida</taxon>
        <taxon>eudicotyledons</taxon>
        <taxon>Gunneridae</taxon>
        <taxon>Pentapetalae</taxon>
        <taxon>asterids</taxon>
        <taxon>lamiids</taxon>
        <taxon>Gentianales</taxon>
        <taxon>Apocynaceae</taxon>
        <taxon>Rauvolfioideae</taxon>
        <taxon>Vinceae</taxon>
        <taxon>Catharanthinae</taxon>
        <taxon>Catharanthus</taxon>
    </lineage>
</organism>
<evidence type="ECO:0000313" key="2">
    <source>
        <dbReference type="Proteomes" id="UP001060085"/>
    </source>
</evidence>
<reference evidence="2" key="1">
    <citation type="journal article" date="2023" name="Nat. Plants">
        <title>Single-cell RNA sequencing provides a high-resolution roadmap for understanding the multicellular compartmentation of specialized metabolism.</title>
        <authorList>
            <person name="Sun S."/>
            <person name="Shen X."/>
            <person name="Li Y."/>
            <person name="Li Y."/>
            <person name="Wang S."/>
            <person name="Li R."/>
            <person name="Zhang H."/>
            <person name="Shen G."/>
            <person name="Guo B."/>
            <person name="Wei J."/>
            <person name="Xu J."/>
            <person name="St-Pierre B."/>
            <person name="Chen S."/>
            <person name="Sun C."/>
        </authorList>
    </citation>
    <scope>NUCLEOTIDE SEQUENCE [LARGE SCALE GENOMIC DNA]</scope>
</reference>
<comment type="caution">
    <text evidence="1">The sequence shown here is derived from an EMBL/GenBank/DDBJ whole genome shotgun (WGS) entry which is preliminary data.</text>
</comment>
<sequence>MFQSHEENEEMLNFAALTMERVWMLINNFQWVNLSAEDDKVNSVISLCLRSGTSSQSVPELKELFHSCCFMSSPKILNLEQPKAAEDWTIVLPRRGKQKRNFDKIIVSEECKQVQAWVPTDLEWEPQREEKLMQIVNSYIKKLERSKFCEAFLDQVQTPEMTEEFLRVRGSEDKIQMVMYGIGSIESFESPRLQLSLAILMRRRFNWIGAIEVFDPIISLTESKVLEAFGFSVLSINEQGRRQASKPTLFFMPHCDAELYDNLLLANWRAYLLNQIVLFGNSFSEYERMASFCHNPSLADTRKHICAIQRFTKEYAISTVEDDYFRAFNNSSWHFFNLDCEALSQTFKS</sequence>
<name>A0ACC0CA00_CATRO</name>
<proteinExistence type="predicted"/>
<accession>A0ACC0CA00</accession>
<gene>
    <name evidence="1" type="ORF">M9H77_02933</name>
</gene>
<protein>
    <submittedName>
        <fullName evidence="1">Uncharacterized protein</fullName>
    </submittedName>
</protein>
<keyword evidence="2" id="KW-1185">Reference proteome</keyword>
<dbReference type="Proteomes" id="UP001060085">
    <property type="component" value="Linkage Group LG01"/>
</dbReference>